<dbReference type="Proteomes" id="UP000287969">
    <property type="component" value="Chromosome"/>
</dbReference>
<keyword evidence="7" id="KW-1185">Reference proteome</keyword>
<dbReference type="PROSITE" id="PS00211">
    <property type="entry name" value="ABC_TRANSPORTER_1"/>
    <property type="match status" value="2"/>
</dbReference>
<dbReference type="InterPro" id="IPR027417">
    <property type="entry name" value="P-loop_NTPase"/>
</dbReference>
<dbReference type="GO" id="GO:0055085">
    <property type="term" value="P:transmembrane transport"/>
    <property type="evidence" value="ECO:0007669"/>
    <property type="project" value="UniProtKB-ARBA"/>
</dbReference>
<dbReference type="RefSeq" id="WP_071138629.1">
    <property type="nucleotide sequence ID" value="NZ_CP035282.1"/>
</dbReference>
<dbReference type="NCBIfam" id="TIGR01727">
    <property type="entry name" value="oligo_HPY"/>
    <property type="match status" value="1"/>
</dbReference>
<accession>A0A410QCK2</accession>
<feature type="domain" description="ABC transporter" evidence="5">
    <location>
        <begin position="4"/>
        <end position="256"/>
    </location>
</feature>
<evidence type="ECO:0000256" key="4">
    <source>
        <dbReference type="ARBA" id="ARBA00022840"/>
    </source>
</evidence>
<dbReference type="InterPro" id="IPR013563">
    <property type="entry name" value="Oligopep_ABC_C"/>
</dbReference>
<dbReference type="InterPro" id="IPR050319">
    <property type="entry name" value="ABC_transp_ATP-bind"/>
</dbReference>
<dbReference type="Gene3D" id="3.40.50.300">
    <property type="entry name" value="P-loop containing nucleotide triphosphate hydrolases"/>
    <property type="match status" value="2"/>
</dbReference>
<dbReference type="Pfam" id="PF08352">
    <property type="entry name" value="oligo_HPY"/>
    <property type="match status" value="2"/>
</dbReference>
<dbReference type="CDD" id="cd03257">
    <property type="entry name" value="ABC_NikE_OppD_transporters"/>
    <property type="match status" value="2"/>
</dbReference>
<proteinExistence type="inferred from homology"/>
<dbReference type="KEGG" id="spoa:EQM13_09195"/>
<comment type="similarity">
    <text evidence="1">Belongs to the ABC transporter superfamily.</text>
</comment>
<feature type="domain" description="ABC transporter" evidence="5">
    <location>
        <begin position="276"/>
        <end position="526"/>
    </location>
</feature>
<dbReference type="FunFam" id="3.40.50.300:FF:000016">
    <property type="entry name" value="Oligopeptide ABC transporter ATP-binding component"/>
    <property type="match status" value="1"/>
</dbReference>
<gene>
    <name evidence="6" type="ORF">EQM13_09195</name>
</gene>
<keyword evidence="4 6" id="KW-0067">ATP-binding</keyword>
<evidence type="ECO:0000313" key="6">
    <source>
        <dbReference type="EMBL" id="QAT61753.1"/>
    </source>
</evidence>
<keyword evidence="3" id="KW-0547">Nucleotide-binding</keyword>
<evidence type="ECO:0000313" key="7">
    <source>
        <dbReference type="Proteomes" id="UP000287969"/>
    </source>
</evidence>
<sequence>MAFLEIKNLKVNHHTFEGTKNVLDIESIKIEKGTTYGIVGESGYGKTVLALTILKLLQCPPGEIEKGEILLEGENILNKNQKYLEREIRGKKIAMIFQDPMSTLNPVFTVGYQIVQVIKKNKNINEKEAEKEAVKVLEIVKLADPENIMKKYPHQLSGGQRQRIIIALALSCGAELLIADEPTRNLDVTIQASILKLLKELQEKFNMTVLFIANNLSLVSAFCDNIGILYKGKIIEQGRTSEIIDSPKEHYTKQLIEAVKSKKKRTEQINDNEVILEVKNLKKYFEVKNELSKKKVLKLKAVDDVSFELRKGEVLGIVGESGCGKSTLVNTILKLFEPTGGKVIFEGEDIYSLDKKSIRNIRKDIQIVFQDPYWSLNPRWLVKDIISEPIDVHEHLNSIEKLERVDALLKMVGLKEDAAFKYPHEFSGGERQRIAIARSLASEPKLVILDEPTSSIDVFSQAQILELLRNLKDKFELTNILISHDLGVVNQMSNKIAVMYLGKIVEFGTADKIFEFPQHPYTKALFNSIPKLGKEGIESLVTLEGNIPSPINPPSGCSFHTRCKNATEECKKRKPAITYLDKEHYVSCLLFEEGHNA</sequence>
<evidence type="ECO:0000259" key="5">
    <source>
        <dbReference type="PROSITE" id="PS50893"/>
    </source>
</evidence>
<dbReference type="NCBIfam" id="NF007739">
    <property type="entry name" value="PRK10419.1"/>
    <property type="match status" value="2"/>
</dbReference>
<dbReference type="PROSITE" id="PS50893">
    <property type="entry name" value="ABC_TRANSPORTER_2"/>
    <property type="match status" value="2"/>
</dbReference>
<dbReference type="SUPFAM" id="SSF52540">
    <property type="entry name" value="P-loop containing nucleoside triphosphate hydrolases"/>
    <property type="match status" value="2"/>
</dbReference>
<dbReference type="GO" id="GO:0005524">
    <property type="term" value="F:ATP binding"/>
    <property type="evidence" value="ECO:0007669"/>
    <property type="project" value="UniProtKB-KW"/>
</dbReference>
<dbReference type="InterPro" id="IPR003439">
    <property type="entry name" value="ABC_transporter-like_ATP-bd"/>
</dbReference>
<evidence type="ECO:0000256" key="1">
    <source>
        <dbReference type="ARBA" id="ARBA00005417"/>
    </source>
</evidence>
<dbReference type="SMART" id="SM00382">
    <property type="entry name" value="AAA"/>
    <property type="match status" value="2"/>
</dbReference>
<dbReference type="GO" id="GO:0016887">
    <property type="term" value="F:ATP hydrolysis activity"/>
    <property type="evidence" value="ECO:0007669"/>
    <property type="project" value="InterPro"/>
</dbReference>
<evidence type="ECO:0000256" key="3">
    <source>
        <dbReference type="ARBA" id="ARBA00022741"/>
    </source>
</evidence>
<dbReference type="GO" id="GO:0015833">
    <property type="term" value="P:peptide transport"/>
    <property type="evidence" value="ECO:0007669"/>
    <property type="project" value="InterPro"/>
</dbReference>
<dbReference type="PANTHER" id="PTHR43776:SF8">
    <property type="entry name" value="ABC TRANSPORTER, ATP-BINDING PROTEIN"/>
    <property type="match status" value="1"/>
</dbReference>
<dbReference type="NCBIfam" id="NF008453">
    <property type="entry name" value="PRK11308.1"/>
    <property type="match status" value="2"/>
</dbReference>
<organism evidence="6 7">
    <name type="scientific">Acidilutibacter cellobiosedens</name>
    <dbReference type="NCBI Taxonomy" id="2507161"/>
    <lineage>
        <taxon>Bacteria</taxon>
        <taxon>Bacillati</taxon>
        <taxon>Bacillota</taxon>
        <taxon>Tissierellia</taxon>
        <taxon>Tissierellales</taxon>
        <taxon>Acidilutibacteraceae</taxon>
        <taxon>Acidilutibacter</taxon>
    </lineage>
</organism>
<dbReference type="InterPro" id="IPR017871">
    <property type="entry name" value="ABC_transporter-like_CS"/>
</dbReference>
<dbReference type="AlphaFoldDB" id="A0A410QCK2"/>
<dbReference type="PANTHER" id="PTHR43776">
    <property type="entry name" value="TRANSPORT ATP-BINDING PROTEIN"/>
    <property type="match status" value="1"/>
</dbReference>
<protein>
    <submittedName>
        <fullName evidence="6">ABC transporter ATP-binding protein</fullName>
    </submittedName>
</protein>
<dbReference type="Pfam" id="PF00005">
    <property type="entry name" value="ABC_tran"/>
    <property type="match status" value="2"/>
</dbReference>
<name>A0A410QCK2_9FIRM</name>
<dbReference type="OrthoDB" id="9806285at2"/>
<evidence type="ECO:0000256" key="2">
    <source>
        <dbReference type="ARBA" id="ARBA00022448"/>
    </source>
</evidence>
<dbReference type="EMBL" id="CP035282">
    <property type="protein sequence ID" value="QAT61753.1"/>
    <property type="molecule type" value="Genomic_DNA"/>
</dbReference>
<keyword evidence="2" id="KW-0813">Transport</keyword>
<dbReference type="InterPro" id="IPR003593">
    <property type="entry name" value="AAA+_ATPase"/>
</dbReference>
<reference evidence="7" key="1">
    <citation type="submission" date="2019-01" db="EMBL/GenBank/DDBJ databases">
        <title>Draft genomes of a novel of Sporanaerobacter strains.</title>
        <authorList>
            <person name="Ma S."/>
        </authorList>
    </citation>
    <scope>NUCLEOTIDE SEQUENCE [LARGE SCALE GENOMIC DNA]</scope>
    <source>
        <strain evidence="7">NJN-17</strain>
    </source>
</reference>